<dbReference type="InterPro" id="IPR029016">
    <property type="entry name" value="GAF-like_dom_sf"/>
</dbReference>
<dbReference type="Gene3D" id="3.30.450.40">
    <property type="match status" value="1"/>
</dbReference>
<dbReference type="InterPro" id="IPR005471">
    <property type="entry name" value="Tscrpt_reg_IclR_N"/>
</dbReference>
<protein>
    <submittedName>
        <fullName evidence="6">IclR family transcriptional regulator</fullName>
    </submittedName>
</protein>
<dbReference type="Pfam" id="PF01614">
    <property type="entry name" value="IclR_C"/>
    <property type="match status" value="1"/>
</dbReference>
<dbReference type="PANTHER" id="PTHR30136:SF35">
    <property type="entry name" value="HTH-TYPE TRANSCRIPTIONAL REGULATOR RV1719"/>
    <property type="match status" value="1"/>
</dbReference>
<dbReference type="InterPro" id="IPR036390">
    <property type="entry name" value="WH_DNA-bd_sf"/>
</dbReference>
<evidence type="ECO:0000313" key="6">
    <source>
        <dbReference type="EMBL" id="NIF23440.1"/>
    </source>
</evidence>
<dbReference type="EMBL" id="VWXF01000008">
    <property type="protein sequence ID" value="NIF23440.1"/>
    <property type="molecule type" value="Genomic_DNA"/>
</dbReference>
<keyword evidence="7" id="KW-1185">Reference proteome</keyword>
<dbReference type="RefSeq" id="WP_167016701.1">
    <property type="nucleotide sequence ID" value="NZ_VWXF01000008.1"/>
</dbReference>
<proteinExistence type="predicted"/>
<organism evidence="6 7">
    <name type="scientific">Candidatus Pantoea multigeneris</name>
    <dbReference type="NCBI Taxonomy" id="2608357"/>
    <lineage>
        <taxon>Bacteria</taxon>
        <taxon>Pseudomonadati</taxon>
        <taxon>Pseudomonadota</taxon>
        <taxon>Gammaproteobacteria</taxon>
        <taxon>Enterobacterales</taxon>
        <taxon>Erwiniaceae</taxon>
        <taxon>Pantoea</taxon>
    </lineage>
</organism>
<feature type="domain" description="HTH iclR-type" evidence="4">
    <location>
        <begin position="1"/>
        <end position="68"/>
    </location>
</feature>
<dbReference type="SMART" id="SM00346">
    <property type="entry name" value="HTH_ICLR"/>
    <property type="match status" value="1"/>
</dbReference>
<dbReference type="Pfam" id="PF09339">
    <property type="entry name" value="HTH_IclR"/>
    <property type="match status" value="1"/>
</dbReference>
<feature type="domain" description="IclR-ED" evidence="5">
    <location>
        <begin position="69"/>
        <end position="250"/>
    </location>
</feature>
<accession>A0ABX0RJI0</accession>
<gene>
    <name evidence="6" type="ORF">F3J40_17815</name>
</gene>
<keyword evidence="3" id="KW-0804">Transcription</keyword>
<comment type="caution">
    <text evidence="6">The sequence shown here is derived from an EMBL/GenBank/DDBJ whole genome shotgun (WGS) entry which is preliminary data.</text>
</comment>
<evidence type="ECO:0000259" key="4">
    <source>
        <dbReference type="PROSITE" id="PS51077"/>
    </source>
</evidence>
<dbReference type="PROSITE" id="PS51077">
    <property type="entry name" value="HTH_ICLR"/>
    <property type="match status" value="1"/>
</dbReference>
<evidence type="ECO:0000256" key="2">
    <source>
        <dbReference type="ARBA" id="ARBA00023125"/>
    </source>
</evidence>
<sequence>MTTLENAASVLKLFRRFGVTQGHPGLTFTEIVDALRLPKSTVSRLLSVMESEGLLERDSDSRCFHPGALLLSISGSYLAAPLVDRVTPVMLKLAERTGCMGYISVLSGRESVILRMFHGGQFTQVMTPPGSRIPAASSSGGRILLAQLSDEEVRERYSDEWHPGTPSSPQSCDDLCVRLAEVRKKGFSLACNETVFGISSLAVSISNQQFGDSMALCLSFLSQSEPPGYPQALLEALQTTAADLMAKYGAERNEL</sequence>
<evidence type="ECO:0000256" key="1">
    <source>
        <dbReference type="ARBA" id="ARBA00023015"/>
    </source>
</evidence>
<dbReference type="PROSITE" id="PS51078">
    <property type="entry name" value="ICLR_ED"/>
    <property type="match status" value="1"/>
</dbReference>
<dbReference type="InterPro" id="IPR036388">
    <property type="entry name" value="WH-like_DNA-bd_sf"/>
</dbReference>
<dbReference type="SUPFAM" id="SSF55781">
    <property type="entry name" value="GAF domain-like"/>
    <property type="match status" value="1"/>
</dbReference>
<dbReference type="InterPro" id="IPR050707">
    <property type="entry name" value="HTH_MetabolicPath_Reg"/>
</dbReference>
<keyword evidence="2" id="KW-0238">DNA-binding</keyword>
<dbReference type="Gene3D" id="1.10.10.10">
    <property type="entry name" value="Winged helix-like DNA-binding domain superfamily/Winged helix DNA-binding domain"/>
    <property type="match status" value="1"/>
</dbReference>
<name>A0ABX0RJI0_9GAMM</name>
<dbReference type="Proteomes" id="UP001515683">
    <property type="component" value="Unassembled WGS sequence"/>
</dbReference>
<keyword evidence="1" id="KW-0805">Transcription regulation</keyword>
<evidence type="ECO:0000256" key="3">
    <source>
        <dbReference type="ARBA" id="ARBA00023163"/>
    </source>
</evidence>
<dbReference type="SUPFAM" id="SSF46785">
    <property type="entry name" value="Winged helix' DNA-binding domain"/>
    <property type="match status" value="1"/>
</dbReference>
<dbReference type="InterPro" id="IPR014757">
    <property type="entry name" value="Tscrpt_reg_IclR_C"/>
</dbReference>
<dbReference type="PANTHER" id="PTHR30136">
    <property type="entry name" value="HELIX-TURN-HELIX TRANSCRIPTIONAL REGULATOR, ICLR FAMILY"/>
    <property type="match status" value="1"/>
</dbReference>
<reference evidence="6 7" key="1">
    <citation type="journal article" date="2019" name="bioRxiv">
        <title>Bacteria contribute to plant secondary compound degradation in a generalist herbivore system.</title>
        <authorList>
            <person name="Francoeur C.B."/>
            <person name="Khadempour L."/>
            <person name="Moreira-Soto R.D."/>
            <person name="Gotting K."/>
            <person name="Book A.J."/>
            <person name="Pinto-Tomas A.A."/>
            <person name="Keefover-Ring K."/>
            <person name="Currie C.R."/>
        </authorList>
    </citation>
    <scope>NUCLEOTIDE SEQUENCE [LARGE SCALE GENOMIC DNA]</scope>
    <source>
        <strain evidence="6">Acro-835</strain>
    </source>
</reference>
<evidence type="ECO:0000259" key="5">
    <source>
        <dbReference type="PROSITE" id="PS51078"/>
    </source>
</evidence>
<evidence type="ECO:0000313" key="7">
    <source>
        <dbReference type="Proteomes" id="UP001515683"/>
    </source>
</evidence>
<dbReference type="CDD" id="cd00090">
    <property type="entry name" value="HTH_ARSR"/>
    <property type="match status" value="1"/>
</dbReference>
<dbReference type="InterPro" id="IPR011991">
    <property type="entry name" value="ArsR-like_HTH"/>
</dbReference>